<dbReference type="GO" id="GO:0110154">
    <property type="term" value="P:RNA decapping"/>
    <property type="evidence" value="ECO:0007669"/>
    <property type="project" value="TreeGrafter"/>
</dbReference>
<gene>
    <name evidence="2" type="ORF">NHG85_15930</name>
</gene>
<dbReference type="GO" id="GO:0005737">
    <property type="term" value="C:cytoplasm"/>
    <property type="evidence" value="ECO:0007669"/>
    <property type="project" value="TreeGrafter"/>
</dbReference>
<dbReference type="InterPro" id="IPR050126">
    <property type="entry name" value="Ap4A_hydrolase"/>
</dbReference>
<keyword evidence="3" id="KW-1185">Reference proteome</keyword>
<dbReference type="InterPro" id="IPR004843">
    <property type="entry name" value="Calcineurin-like_PHP"/>
</dbReference>
<dbReference type="SUPFAM" id="SSF56300">
    <property type="entry name" value="Metallo-dependent phosphatases"/>
    <property type="match status" value="1"/>
</dbReference>
<dbReference type="Proteomes" id="UP001139477">
    <property type="component" value="Unassembled WGS sequence"/>
</dbReference>
<sequence length="239" mass="26095">MTFASLIGRRRFRGTPPAPDTPFFAIGDVHGRDDLLARLLDEIARRDPGAPVICLGDMIDRGPASAAVLHRLRAHPKAVCLMGNHEEMMLDFLDDPAGSGAPWLRHGGTATLRSFGIETAPERPATALAAELRDALGDLHGWLRDLPLWWRSGNMACTHAGADPALPIEAQDRAALLWGHRRFRKRHRADGLWVLHGHVITPDPGWEPGRVWLDTGAYGTGRLSAAHVHPGEIALLTES</sequence>
<evidence type="ECO:0000313" key="3">
    <source>
        <dbReference type="Proteomes" id="UP001139477"/>
    </source>
</evidence>
<proteinExistence type="predicted"/>
<dbReference type="AlphaFoldDB" id="A0A9X2JSQ8"/>
<dbReference type="GO" id="GO:0016791">
    <property type="term" value="F:phosphatase activity"/>
    <property type="evidence" value="ECO:0007669"/>
    <property type="project" value="TreeGrafter"/>
</dbReference>
<organism evidence="2 3">
    <name type="scientific">Limimaricola litoreus</name>
    <dbReference type="NCBI Taxonomy" id="2955316"/>
    <lineage>
        <taxon>Bacteria</taxon>
        <taxon>Pseudomonadati</taxon>
        <taxon>Pseudomonadota</taxon>
        <taxon>Alphaproteobacteria</taxon>
        <taxon>Rhodobacterales</taxon>
        <taxon>Paracoccaceae</taxon>
        <taxon>Limimaricola</taxon>
    </lineage>
</organism>
<accession>A0A9X2JSQ8</accession>
<dbReference type="Pfam" id="PF00149">
    <property type="entry name" value="Metallophos"/>
    <property type="match status" value="1"/>
</dbReference>
<name>A0A9X2JSQ8_9RHOB</name>
<comment type="caution">
    <text evidence="2">The sequence shown here is derived from an EMBL/GenBank/DDBJ whole genome shotgun (WGS) entry which is preliminary data.</text>
</comment>
<dbReference type="Gene3D" id="3.60.21.10">
    <property type="match status" value="1"/>
</dbReference>
<dbReference type="RefSeq" id="WP_253334163.1">
    <property type="nucleotide sequence ID" value="NZ_JAMYXC010000252.1"/>
</dbReference>
<dbReference type="PANTHER" id="PTHR42850">
    <property type="entry name" value="METALLOPHOSPHOESTERASE"/>
    <property type="match status" value="1"/>
</dbReference>
<dbReference type="InterPro" id="IPR029052">
    <property type="entry name" value="Metallo-depent_PP-like"/>
</dbReference>
<dbReference type="PANTHER" id="PTHR42850:SF4">
    <property type="entry name" value="ZINC-DEPENDENT ENDOPOLYPHOSPHATASE"/>
    <property type="match status" value="1"/>
</dbReference>
<evidence type="ECO:0000259" key="1">
    <source>
        <dbReference type="Pfam" id="PF00149"/>
    </source>
</evidence>
<feature type="domain" description="Calcineurin-like phosphoesterase" evidence="1">
    <location>
        <begin position="22"/>
        <end position="199"/>
    </location>
</feature>
<protein>
    <submittedName>
        <fullName evidence="2">Metallophosphoesterase</fullName>
    </submittedName>
</protein>
<evidence type="ECO:0000313" key="2">
    <source>
        <dbReference type="EMBL" id="MCP1169996.1"/>
    </source>
</evidence>
<dbReference type="GO" id="GO:0008803">
    <property type="term" value="F:bis(5'-nucleosyl)-tetraphosphatase (symmetrical) activity"/>
    <property type="evidence" value="ECO:0007669"/>
    <property type="project" value="TreeGrafter"/>
</dbReference>
<dbReference type="EMBL" id="JAMYXC010000252">
    <property type="protein sequence ID" value="MCP1169996.1"/>
    <property type="molecule type" value="Genomic_DNA"/>
</dbReference>
<reference evidence="2" key="1">
    <citation type="submission" date="2022-06" db="EMBL/GenBank/DDBJ databases">
        <title>Limimaricola sediminis sp. nov., isolated from an intertidal sediment.</title>
        <authorList>
            <person name="Shao X."/>
        </authorList>
    </citation>
    <scope>NUCLEOTIDE SEQUENCE</scope>
    <source>
        <strain evidence="2">ASW11-118</strain>
    </source>
</reference>